<dbReference type="AlphaFoldDB" id="A0A848H5H7"/>
<dbReference type="InterPro" id="IPR036237">
    <property type="entry name" value="Xyl_isomerase-like_sf"/>
</dbReference>
<evidence type="ECO:0000313" key="1">
    <source>
        <dbReference type="EMBL" id="NML44771.1"/>
    </source>
</evidence>
<sequence>MAAGMALVKEATAQAVTATPQKLVTQLWSRHLQWVSTQAYAQANPESAGIMIGDALRQCGYAAVDLTVRADGHVLPQNVATVLPLMLKGIRSTGAICDHIGVNFAPPADANNTQWIADQYVHEILSVAAANGIKKYRFNNAGAASFAPNTYGAAMTAVLDGVRANHQRLAAINSQYGGLCGVAHTHGSNIGTTVYDYEYSMRDIDPNLVAINFAISHTAGAAPPPSSGTALWQLELRRHMPRIKCTAVEDMKAAVDATTGAVSTSTIEPLPATTGGGLINWTSFYQLLLNGGYSGAAESQIEYSIPDALGGTISLNSAFFADNAAFTSGRLTRAMMLATMKNASDFIRARATAAGWGQNGTLIV</sequence>
<reference evidence="1 2" key="1">
    <citation type="submission" date="2020-04" db="EMBL/GenBank/DDBJ databases">
        <title>Ramlibacter sp. G-1-2-2 isolated from soil.</title>
        <authorList>
            <person name="Dahal R.H."/>
        </authorList>
    </citation>
    <scope>NUCLEOTIDE SEQUENCE [LARGE SCALE GENOMIC DNA]</scope>
    <source>
        <strain evidence="1 2">G-1-2-2</strain>
    </source>
</reference>
<dbReference type="SUPFAM" id="SSF51658">
    <property type="entry name" value="Xylose isomerase-like"/>
    <property type="match status" value="1"/>
</dbReference>
<organism evidence="1 2">
    <name type="scientific">Ramlibacter agri</name>
    <dbReference type="NCBI Taxonomy" id="2728837"/>
    <lineage>
        <taxon>Bacteria</taxon>
        <taxon>Pseudomonadati</taxon>
        <taxon>Pseudomonadota</taxon>
        <taxon>Betaproteobacteria</taxon>
        <taxon>Burkholderiales</taxon>
        <taxon>Comamonadaceae</taxon>
        <taxon>Ramlibacter</taxon>
    </lineage>
</organism>
<name>A0A848H5H7_9BURK</name>
<accession>A0A848H5H7</accession>
<gene>
    <name evidence="1" type="ORF">HHL11_13515</name>
</gene>
<keyword evidence="2" id="KW-1185">Reference proteome</keyword>
<protein>
    <submittedName>
        <fullName evidence="1">Uncharacterized protein</fullName>
    </submittedName>
</protein>
<dbReference type="Gene3D" id="3.20.20.150">
    <property type="entry name" value="Divalent-metal-dependent TIM barrel enzymes"/>
    <property type="match status" value="1"/>
</dbReference>
<proteinExistence type="predicted"/>
<comment type="caution">
    <text evidence="1">The sequence shown here is derived from an EMBL/GenBank/DDBJ whole genome shotgun (WGS) entry which is preliminary data.</text>
</comment>
<dbReference type="RefSeq" id="WP_169418877.1">
    <property type="nucleotide sequence ID" value="NZ_JABBFX010000001.1"/>
</dbReference>
<dbReference type="Proteomes" id="UP000541185">
    <property type="component" value="Unassembled WGS sequence"/>
</dbReference>
<evidence type="ECO:0000313" key="2">
    <source>
        <dbReference type="Proteomes" id="UP000541185"/>
    </source>
</evidence>
<dbReference type="EMBL" id="JABBFX010000001">
    <property type="protein sequence ID" value="NML44771.1"/>
    <property type="molecule type" value="Genomic_DNA"/>
</dbReference>